<evidence type="ECO:0000256" key="1">
    <source>
        <dbReference type="SAM" id="SignalP"/>
    </source>
</evidence>
<organism evidence="2 3">
    <name type="scientific">Candidatus Lloydbacteria bacterium RIFCSPHIGHO2_02_FULL_51_22</name>
    <dbReference type="NCBI Taxonomy" id="1798663"/>
    <lineage>
        <taxon>Bacteria</taxon>
        <taxon>Candidatus Lloydiibacteriota</taxon>
    </lineage>
</organism>
<proteinExistence type="predicted"/>
<evidence type="ECO:0000313" key="2">
    <source>
        <dbReference type="EMBL" id="OGZ12114.1"/>
    </source>
</evidence>
<dbReference type="PROSITE" id="PS51257">
    <property type="entry name" value="PROKAR_LIPOPROTEIN"/>
    <property type="match status" value="1"/>
</dbReference>
<accession>A0A1G2DEP8</accession>
<name>A0A1G2DEP8_9BACT</name>
<evidence type="ECO:0000313" key="3">
    <source>
        <dbReference type="Proteomes" id="UP000178099"/>
    </source>
</evidence>
<keyword evidence="1" id="KW-0732">Signal</keyword>
<sequence>MFRIFLSVLACGLLALSITACVGTSNEPVPLDYDALMAREQYEGYRTLAGAKQARLKQIQAEQAARNAEFERIFRRVQAEVALEKAQREATIRAKAERDQRVFWRILSASQQGTFFTAQSEVATAGTEIEVRSVRR</sequence>
<feature type="chain" id="PRO_5009582554" description="DUF5667 domain-containing protein" evidence="1">
    <location>
        <begin position="21"/>
        <end position="136"/>
    </location>
</feature>
<comment type="caution">
    <text evidence="2">The sequence shown here is derived from an EMBL/GenBank/DDBJ whole genome shotgun (WGS) entry which is preliminary data.</text>
</comment>
<dbReference type="AlphaFoldDB" id="A0A1G2DEP8"/>
<evidence type="ECO:0008006" key="4">
    <source>
        <dbReference type="Google" id="ProtNLM"/>
    </source>
</evidence>
<dbReference type="Proteomes" id="UP000178099">
    <property type="component" value="Unassembled WGS sequence"/>
</dbReference>
<reference evidence="2 3" key="1">
    <citation type="journal article" date="2016" name="Nat. Commun.">
        <title>Thousands of microbial genomes shed light on interconnected biogeochemical processes in an aquifer system.</title>
        <authorList>
            <person name="Anantharaman K."/>
            <person name="Brown C.T."/>
            <person name="Hug L.A."/>
            <person name="Sharon I."/>
            <person name="Castelle C.J."/>
            <person name="Probst A.J."/>
            <person name="Thomas B.C."/>
            <person name="Singh A."/>
            <person name="Wilkins M.J."/>
            <person name="Karaoz U."/>
            <person name="Brodie E.L."/>
            <person name="Williams K.H."/>
            <person name="Hubbard S.S."/>
            <person name="Banfield J.F."/>
        </authorList>
    </citation>
    <scope>NUCLEOTIDE SEQUENCE [LARGE SCALE GENOMIC DNA]</scope>
</reference>
<feature type="signal peptide" evidence="1">
    <location>
        <begin position="1"/>
        <end position="20"/>
    </location>
</feature>
<dbReference type="EMBL" id="MHLN01000010">
    <property type="protein sequence ID" value="OGZ12114.1"/>
    <property type="molecule type" value="Genomic_DNA"/>
</dbReference>
<protein>
    <recommendedName>
        <fullName evidence="4">DUF5667 domain-containing protein</fullName>
    </recommendedName>
</protein>
<gene>
    <name evidence="2" type="ORF">A3D67_02520</name>
</gene>